<accession>A0A8J2RP17</accession>
<comment type="caution">
    <text evidence="1">The sequence shown here is derived from an EMBL/GenBank/DDBJ whole genome shotgun (WGS) entry which is preliminary data.</text>
</comment>
<protein>
    <submittedName>
        <fullName evidence="1">Uncharacterized protein</fullName>
    </submittedName>
</protein>
<evidence type="ECO:0000313" key="1">
    <source>
        <dbReference type="EMBL" id="CAH0103152.1"/>
    </source>
</evidence>
<dbReference type="AlphaFoldDB" id="A0A8J2RP17"/>
<name>A0A8J2RP17_9CRUS</name>
<gene>
    <name evidence="1" type="ORF">DGAL_LOCUS5686</name>
</gene>
<keyword evidence="2" id="KW-1185">Reference proteome</keyword>
<reference evidence="1" key="1">
    <citation type="submission" date="2021-11" db="EMBL/GenBank/DDBJ databases">
        <authorList>
            <person name="Schell T."/>
        </authorList>
    </citation>
    <scope>NUCLEOTIDE SEQUENCE</scope>
    <source>
        <strain evidence="1">M5</strain>
    </source>
</reference>
<evidence type="ECO:0000313" key="2">
    <source>
        <dbReference type="Proteomes" id="UP000789390"/>
    </source>
</evidence>
<dbReference type="EMBL" id="CAKKLH010000101">
    <property type="protein sequence ID" value="CAH0103152.1"/>
    <property type="molecule type" value="Genomic_DNA"/>
</dbReference>
<proteinExistence type="predicted"/>
<sequence length="123" mass="14458">MKNISSRADIPPYAKTTRRVRQFLENVSGNFLKSLLGNRALHFCDCDTCHLHHNMSQGEQSKQKTNLPYKLMDEKRLDCAVGFHSSFSPKCRQEFRVALNIEKKKKRQHVIKCRTQKKENFDF</sequence>
<dbReference type="Proteomes" id="UP000789390">
    <property type="component" value="Unassembled WGS sequence"/>
</dbReference>
<organism evidence="1 2">
    <name type="scientific">Daphnia galeata</name>
    <dbReference type="NCBI Taxonomy" id="27404"/>
    <lineage>
        <taxon>Eukaryota</taxon>
        <taxon>Metazoa</taxon>
        <taxon>Ecdysozoa</taxon>
        <taxon>Arthropoda</taxon>
        <taxon>Crustacea</taxon>
        <taxon>Branchiopoda</taxon>
        <taxon>Diplostraca</taxon>
        <taxon>Cladocera</taxon>
        <taxon>Anomopoda</taxon>
        <taxon>Daphniidae</taxon>
        <taxon>Daphnia</taxon>
    </lineage>
</organism>